<evidence type="ECO:0000313" key="1">
    <source>
        <dbReference type="EMBL" id="OGG43763.1"/>
    </source>
</evidence>
<gene>
    <name evidence="1" type="ORF">A3F84_13365</name>
</gene>
<dbReference type="AlphaFoldDB" id="A0A1F6C3X1"/>
<comment type="caution">
    <text evidence="1">The sequence shown here is derived from an EMBL/GenBank/DDBJ whole genome shotgun (WGS) entry which is preliminary data.</text>
</comment>
<accession>A0A1F6C3X1</accession>
<proteinExistence type="predicted"/>
<sequence length="587" mass="66644">MDRDAQSIYLLDMTRCEPRSAISRAFEHEKWTAVDYEIDAGPGKMLFCGPDADAPPLTLRLNTKGWHAIYVGTYGGPSHQAGETVLFLKLTGDPGYTYSTQENFRPGKDIVPPEMVPGPADISEAYWKSADLTGQDILFHRPEAGEHAESPTNISYIRLAPLSEAEAARAQRDRSRTDTRLLIANHDSGQHNYWSYASQQDMRNEFEAFRGSDFKMLLWGCALGLGTFYPSRVGTEQVWTFGFRGRRAVANGSRDRYRRAGFDPLRGAVDCAHEVGVEIYPQVRMESAQLPPNHLGYGGPGQFYYDHPEWRCLTREGHPTRALSQAFPEVRAKYVALLREWVEDYGADGVNIIFCRSWPYALFEEPVRKSFREKYGEDILRLPPYDDRVLAHQAGFLTQLLRETRQMLDEVGRKQGRRLGACYVLPTGYKLLDFPDLGPLTSCKCYGMDAETWVREGLVDHLVVHMEQVNPLDGSGAVPVLKTFQKFTDESATRLYADLYPRRQSGDSMRIRAKTCYDAGVDGLCFWDTHGRISRLSGWAMHRVLGHKKELDTPEMERFAKSLFRRVPMRSLDGYRMDGPWAMPSDG</sequence>
<reference evidence="1 2" key="1">
    <citation type="journal article" date="2016" name="Nat. Commun.">
        <title>Thousands of microbial genomes shed light on interconnected biogeochemical processes in an aquifer system.</title>
        <authorList>
            <person name="Anantharaman K."/>
            <person name="Brown C.T."/>
            <person name="Hug L.A."/>
            <person name="Sharon I."/>
            <person name="Castelle C.J."/>
            <person name="Probst A.J."/>
            <person name="Thomas B.C."/>
            <person name="Singh A."/>
            <person name="Wilkins M.J."/>
            <person name="Karaoz U."/>
            <person name="Brodie E.L."/>
            <person name="Williams K.H."/>
            <person name="Hubbard S.S."/>
            <person name="Banfield J.F."/>
        </authorList>
    </citation>
    <scope>NUCLEOTIDE SEQUENCE [LARGE SCALE GENOMIC DNA]</scope>
    <source>
        <strain evidence="2">RIFCSPLOWO2_12_FULL_64_10</strain>
    </source>
</reference>
<protein>
    <recommendedName>
        <fullName evidence="3">Glycosyl hydrolase-like 10 domain-containing protein</fullName>
    </recommendedName>
</protein>
<dbReference type="Gene3D" id="3.20.20.80">
    <property type="entry name" value="Glycosidases"/>
    <property type="match status" value="1"/>
</dbReference>
<dbReference type="SUPFAM" id="SSF51445">
    <property type="entry name" value="(Trans)glycosidases"/>
    <property type="match status" value="1"/>
</dbReference>
<dbReference type="InterPro" id="IPR017853">
    <property type="entry name" value="GH"/>
</dbReference>
<evidence type="ECO:0008006" key="3">
    <source>
        <dbReference type="Google" id="ProtNLM"/>
    </source>
</evidence>
<dbReference type="EMBL" id="MFKF01000426">
    <property type="protein sequence ID" value="OGG43763.1"/>
    <property type="molecule type" value="Genomic_DNA"/>
</dbReference>
<dbReference type="Proteomes" id="UP000178606">
    <property type="component" value="Unassembled WGS sequence"/>
</dbReference>
<organism evidence="1 2">
    <name type="scientific">Handelsmanbacteria sp. (strain RIFCSPLOWO2_12_FULL_64_10)</name>
    <dbReference type="NCBI Taxonomy" id="1817868"/>
    <lineage>
        <taxon>Bacteria</taxon>
        <taxon>Candidatus Handelsmaniibacteriota</taxon>
    </lineage>
</organism>
<name>A0A1F6C3X1_HANXR</name>
<evidence type="ECO:0000313" key="2">
    <source>
        <dbReference type="Proteomes" id="UP000178606"/>
    </source>
</evidence>